<dbReference type="InterPro" id="IPR019734">
    <property type="entry name" value="TPR_rpt"/>
</dbReference>
<organism evidence="2 3">
    <name type="scientific">Sphingopyxis panaciterrulae</name>
    <dbReference type="NCBI Taxonomy" id="462372"/>
    <lineage>
        <taxon>Bacteria</taxon>
        <taxon>Pseudomonadati</taxon>
        <taxon>Pseudomonadota</taxon>
        <taxon>Alphaproteobacteria</taxon>
        <taxon>Sphingomonadales</taxon>
        <taxon>Sphingomonadaceae</taxon>
        <taxon>Sphingopyxis</taxon>
    </lineage>
</organism>
<accession>A0A7W9B4M2</accession>
<dbReference type="SUPFAM" id="SSF48452">
    <property type="entry name" value="TPR-like"/>
    <property type="match status" value="2"/>
</dbReference>
<protein>
    <submittedName>
        <fullName evidence="2">Tetratricopeptide (TPR) repeat protein</fullName>
    </submittedName>
</protein>
<comment type="caution">
    <text evidence="2">The sequence shown here is derived from an EMBL/GenBank/DDBJ whole genome shotgun (WGS) entry which is preliminary data.</text>
</comment>
<dbReference type="PROSITE" id="PS51257">
    <property type="entry name" value="PROKAR_LIPOPROTEIN"/>
    <property type="match status" value="1"/>
</dbReference>
<gene>
    <name evidence="2" type="ORF">FHR21_001487</name>
</gene>
<evidence type="ECO:0000313" key="3">
    <source>
        <dbReference type="Proteomes" id="UP000537161"/>
    </source>
</evidence>
<dbReference type="SMART" id="SM00028">
    <property type="entry name" value="TPR"/>
    <property type="match status" value="1"/>
</dbReference>
<dbReference type="Gene3D" id="1.25.40.10">
    <property type="entry name" value="Tetratricopeptide repeat domain"/>
    <property type="match status" value="3"/>
</dbReference>
<dbReference type="RefSeq" id="WP_184096809.1">
    <property type="nucleotide sequence ID" value="NZ_JACIJH010000003.1"/>
</dbReference>
<evidence type="ECO:0000313" key="2">
    <source>
        <dbReference type="EMBL" id="MBB5706143.1"/>
    </source>
</evidence>
<dbReference type="PROSITE" id="PS50005">
    <property type="entry name" value="TPR"/>
    <property type="match status" value="1"/>
</dbReference>
<dbReference type="InterPro" id="IPR011990">
    <property type="entry name" value="TPR-like_helical_dom_sf"/>
</dbReference>
<evidence type="ECO:0000256" key="1">
    <source>
        <dbReference type="PROSITE-ProRule" id="PRU00339"/>
    </source>
</evidence>
<sequence>MRPLLILPALALLAACQPGRDASLDEAQRLYAGGQWADARIELMNLLKAEPANAGALTLMARIQIASGDGVGAAATLARLGDGAASAELTDMRAEADMLRGQCGDLLAAAPGKTPLSATLRRVRALCAIDGGDTGAAEKEVAAGLTDHPGDAGLQPVAARLAIVRGDLPEAERLIATARKAGGDGFEIEMVAGALDQRRANVSGALAHYAAAEKRNPLNSGPLAAQAELLAAIEDAKGLSAVVERLHRMAPQSPATAIAESRLALLRGDPRAAQEKLLAARQLAGDRPAIQLLAGRVAMALGNHDIAIAELSRYLGGGVRDEDAALMLASAFAATDDPGRAVATLEPLAARPDPSRAVLAALARHAKAAGQAKAAAGYAARAAKPSPARTANLLVRADRALAVKNWKGAILAYEALIEREGVRPDALILNNLGWAHFQDGQADQAITLLKDALKQAPDNASILDSLGWVLWSSGTDRAVGRDYLAKAHRLAPGSAAIKSHWEATNR</sequence>
<dbReference type="Proteomes" id="UP000537161">
    <property type="component" value="Unassembled WGS sequence"/>
</dbReference>
<dbReference type="Pfam" id="PF13432">
    <property type="entry name" value="TPR_16"/>
    <property type="match status" value="2"/>
</dbReference>
<proteinExistence type="predicted"/>
<keyword evidence="3" id="KW-1185">Reference proteome</keyword>
<name>A0A7W9B4M2_9SPHN</name>
<feature type="repeat" description="TPR" evidence="1">
    <location>
        <begin position="426"/>
        <end position="459"/>
    </location>
</feature>
<keyword evidence="1" id="KW-0802">TPR repeat</keyword>
<dbReference type="AlphaFoldDB" id="A0A7W9B4M2"/>
<reference evidence="2 3" key="1">
    <citation type="submission" date="2020-08" db="EMBL/GenBank/DDBJ databases">
        <title>Genomic Encyclopedia of Type Strains, Phase IV (KMG-IV): sequencing the most valuable type-strain genomes for metagenomic binning, comparative biology and taxonomic classification.</title>
        <authorList>
            <person name="Goeker M."/>
        </authorList>
    </citation>
    <scope>NUCLEOTIDE SEQUENCE [LARGE SCALE GENOMIC DNA]</scope>
    <source>
        <strain evidence="2 3">DSM 27163</strain>
    </source>
</reference>
<dbReference type="EMBL" id="JACIJH010000003">
    <property type="protein sequence ID" value="MBB5706143.1"/>
    <property type="molecule type" value="Genomic_DNA"/>
</dbReference>